<dbReference type="OrthoDB" id="347403at2759"/>
<feature type="chain" id="PRO_5004670567" evidence="1">
    <location>
        <begin position="30"/>
        <end position="192"/>
    </location>
</feature>
<feature type="signal peptide" evidence="1">
    <location>
        <begin position="1"/>
        <end position="29"/>
    </location>
</feature>
<evidence type="ECO:0000256" key="1">
    <source>
        <dbReference type="SAM" id="SignalP"/>
    </source>
</evidence>
<dbReference type="OMA" id="EGEAWRC"/>
<dbReference type="VEuPathDB" id="ToxoDB:EAH_00017580"/>
<dbReference type="AlphaFoldDB" id="U6G872"/>
<dbReference type="Gene3D" id="3.90.640.70">
    <property type="match status" value="1"/>
</dbReference>
<protein>
    <submittedName>
        <fullName evidence="2">Uncharacterized protein</fullName>
    </submittedName>
</protein>
<dbReference type="GeneID" id="25269828"/>
<dbReference type="InterPro" id="IPR019562">
    <property type="entry name" value="Micronemal-adhesive-rpt_sia-bd"/>
</dbReference>
<evidence type="ECO:0000313" key="3">
    <source>
        <dbReference type="Proteomes" id="UP000018050"/>
    </source>
</evidence>
<dbReference type="Proteomes" id="UP000018050">
    <property type="component" value="Unassembled WGS sequence"/>
</dbReference>
<accession>U6G872</accession>
<gene>
    <name evidence="2" type="ORF">EAH_00017580</name>
</gene>
<dbReference type="Pfam" id="PF10564">
    <property type="entry name" value="MAR_sialic_bdg"/>
    <property type="match status" value="1"/>
</dbReference>
<reference evidence="2" key="1">
    <citation type="submission" date="2013-10" db="EMBL/GenBank/DDBJ databases">
        <title>Genomic analysis of the causative agents of coccidiosis in chickens.</title>
        <authorList>
            <person name="Reid A.J."/>
            <person name="Blake D."/>
            <person name="Billington K."/>
            <person name="Browne H."/>
            <person name="Dunn M."/>
            <person name="Hung S."/>
            <person name="Kawahara F."/>
            <person name="Miranda-Saavedra D."/>
            <person name="Mourier T."/>
            <person name="Nagra H."/>
            <person name="Otto T.D."/>
            <person name="Rawlings N."/>
            <person name="Sanchez A."/>
            <person name="Sanders M."/>
            <person name="Subramaniam C."/>
            <person name="Tay Y."/>
            <person name="Dear P."/>
            <person name="Doerig C."/>
            <person name="Gruber A."/>
            <person name="Parkinson J."/>
            <person name="Shirley M."/>
            <person name="Wan K.L."/>
            <person name="Berriman M."/>
            <person name="Tomley F."/>
            <person name="Pain A."/>
        </authorList>
    </citation>
    <scope>NUCLEOTIDE SEQUENCE</scope>
    <source>
        <strain evidence="2">Houghton</strain>
    </source>
</reference>
<dbReference type="RefSeq" id="XP_013253057.1">
    <property type="nucleotide sequence ID" value="XM_013397603.1"/>
</dbReference>
<sequence>MKLSAICLVVPALLTLGIHDGGLIEGVEADEIPAASSALQRFIDSLCLETFARACEDNPHFCTTAVARRGVGSNASEGEAWRCYSTTDVDFSLTAKCCVDDCGELIECQGSTKEGSLEHLSPTEALEQLLQDVQDGTCKIHVRHTPDAPEYNPQVMIEVLSWQAFLHFGVYKPALKLVPTIYLGAPQVARGE</sequence>
<name>U6G872_EIMAC</name>
<evidence type="ECO:0000313" key="2">
    <source>
        <dbReference type="EMBL" id="CDI76380.1"/>
    </source>
</evidence>
<keyword evidence="1" id="KW-0732">Signal</keyword>
<keyword evidence="3" id="KW-1185">Reference proteome</keyword>
<proteinExistence type="predicted"/>
<organism evidence="2 3">
    <name type="scientific">Eimeria acervulina</name>
    <name type="common">Coccidian parasite</name>
    <dbReference type="NCBI Taxonomy" id="5801"/>
    <lineage>
        <taxon>Eukaryota</taxon>
        <taxon>Sar</taxon>
        <taxon>Alveolata</taxon>
        <taxon>Apicomplexa</taxon>
        <taxon>Conoidasida</taxon>
        <taxon>Coccidia</taxon>
        <taxon>Eucoccidiorida</taxon>
        <taxon>Eimeriorina</taxon>
        <taxon>Eimeriidae</taxon>
        <taxon>Eimeria</taxon>
    </lineage>
</organism>
<dbReference type="EMBL" id="HG670374">
    <property type="protein sequence ID" value="CDI76380.1"/>
    <property type="molecule type" value="Genomic_DNA"/>
</dbReference>
<reference evidence="2" key="2">
    <citation type="submission" date="2013-10" db="EMBL/GenBank/DDBJ databases">
        <authorList>
            <person name="Aslett M."/>
        </authorList>
    </citation>
    <scope>NUCLEOTIDE SEQUENCE</scope>
    <source>
        <strain evidence="2">Houghton</strain>
    </source>
</reference>